<dbReference type="NCBIfam" id="NF005559">
    <property type="entry name" value="PRK07231.1"/>
    <property type="match status" value="1"/>
</dbReference>
<dbReference type="InterPro" id="IPR036291">
    <property type="entry name" value="NAD(P)-bd_dom_sf"/>
</dbReference>
<sequence>MRLEGKSAIVTGAAQGLGEALAQRLADEGCSVLLADMSEEKALAAAEKIGKGAIGMRADVTSPTDCDAMVARAVAAFGKLDILIANAGILIAGDVCEFDPEKWRKVIDVNLNGYFISAQAACKQMAQQKSGCIVQINSKSGKKGSFRNSAYAASKFGGIGLTQSLALDMAPHGVRVNCVCPGNLLDGTLWQDSLFAQYAQTQGLTIEQVRAKYESQVPLGRGATYNDIAGVVVFLCTDDAGYMTGQALNVTGGQEMR</sequence>
<dbReference type="FunFam" id="3.40.50.720:FF:000084">
    <property type="entry name" value="Short-chain dehydrogenase reductase"/>
    <property type="match status" value="1"/>
</dbReference>
<dbReference type="PANTHER" id="PTHR42760:SF105">
    <property type="entry name" value="SORBITOL-6-PHOSPHATE 2-DEHYDROGENASE"/>
    <property type="match status" value="1"/>
</dbReference>
<comment type="caution">
    <text evidence="4">The sequence shown here is derived from an EMBL/GenBank/DDBJ whole genome shotgun (WGS) entry which is preliminary data.</text>
</comment>
<dbReference type="NCBIfam" id="NF009050">
    <property type="entry name" value="PRK12384.1"/>
    <property type="match status" value="1"/>
</dbReference>
<evidence type="ECO:0000313" key="4">
    <source>
        <dbReference type="EMBL" id="MBB6053639.1"/>
    </source>
</evidence>
<gene>
    <name evidence="4" type="ORF">HNQ39_005474</name>
</gene>
<dbReference type="PROSITE" id="PS00061">
    <property type="entry name" value="ADH_SHORT"/>
    <property type="match status" value="1"/>
</dbReference>
<comment type="similarity">
    <text evidence="1 3">Belongs to the short-chain dehydrogenases/reductases (SDR) family.</text>
</comment>
<dbReference type="PANTHER" id="PTHR42760">
    <property type="entry name" value="SHORT-CHAIN DEHYDROGENASES/REDUCTASES FAMILY MEMBER"/>
    <property type="match status" value="1"/>
</dbReference>
<dbReference type="Pfam" id="PF00106">
    <property type="entry name" value="adh_short"/>
    <property type="match status" value="1"/>
</dbReference>
<dbReference type="AlphaFoldDB" id="A0A7W9SXE3"/>
<evidence type="ECO:0000313" key="5">
    <source>
        <dbReference type="Proteomes" id="UP000520814"/>
    </source>
</evidence>
<dbReference type="SUPFAM" id="SSF51735">
    <property type="entry name" value="NAD(P)-binding Rossmann-fold domains"/>
    <property type="match status" value="1"/>
</dbReference>
<name>A0A7W9SXE3_ARMRO</name>
<dbReference type="Gene3D" id="3.40.50.720">
    <property type="entry name" value="NAD(P)-binding Rossmann-like Domain"/>
    <property type="match status" value="1"/>
</dbReference>
<evidence type="ECO:0000256" key="2">
    <source>
        <dbReference type="ARBA" id="ARBA00023002"/>
    </source>
</evidence>
<dbReference type="RefSeq" id="WP_184203727.1">
    <property type="nucleotide sequence ID" value="NZ_JACHGW010000007.1"/>
</dbReference>
<evidence type="ECO:0000256" key="1">
    <source>
        <dbReference type="ARBA" id="ARBA00006484"/>
    </source>
</evidence>
<keyword evidence="2 4" id="KW-0560">Oxidoreductase</keyword>
<dbReference type="Proteomes" id="UP000520814">
    <property type="component" value="Unassembled WGS sequence"/>
</dbReference>
<evidence type="ECO:0000256" key="3">
    <source>
        <dbReference type="RuleBase" id="RU000363"/>
    </source>
</evidence>
<dbReference type="InterPro" id="IPR002347">
    <property type="entry name" value="SDR_fam"/>
</dbReference>
<dbReference type="InterPro" id="IPR020904">
    <property type="entry name" value="Sc_DH/Rdtase_CS"/>
</dbReference>
<proteinExistence type="inferred from homology"/>
<dbReference type="EMBL" id="JACHGW010000007">
    <property type="protein sequence ID" value="MBB6053639.1"/>
    <property type="molecule type" value="Genomic_DNA"/>
</dbReference>
<dbReference type="PRINTS" id="PR00080">
    <property type="entry name" value="SDRFAMILY"/>
</dbReference>
<organism evidence="4 5">
    <name type="scientific">Armatimonas rosea</name>
    <dbReference type="NCBI Taxonomy" id="685828"/>
    <lineage>
        <taxon>Bacteria</taxon>
        <taxon>Bacillati</taxon>
        <taxon>Armatimonadota</taxon>
        <taxon>Armatimonadia</taxon>
        <taxon>Armatimonadales</taxon>
        <taxon>Armatimonadaceae</taxon>
        <taxon>Armatimonas</taxon>
    </lineage>
</organism>
<accession>A0A7W9SXE3</accession>
<dbReference type="GO" id="GO:0009010">
    <property type="term" value="F:sorbitol-6-phosphate 2-dehydrogenase activity"/>
    <property type="evidence" value="ECO:0007669"/>
    <property type="project" value="UniProtKB-EC"/>
</dbReference>
<keyword evidence="5" id="KW-1185">Reference proteome</keyword>
<protein>
    <submittedName>
        <fullName evidence="4">Sorbitol-6-phosphate 2-dehydrogenase</fullName>
        <ecNumber evidence="4">1.1.1.140</ecNumber>
    </submittedName>
</protein>
<reference evidence="4 5" key="1">
    <citation type="submission" date="2020-08" db="EMBL/GenBank/DDBJ databases">
        <title>Genomic Encyclopedia of Type Strains, Phase IV (KMG-IV): sequencing the most valuable type-strain genomes for metagenomic binning, comparative biology and taxonomic classification.</title>
        <authorList>
            <person name="Goeker M."/>
        </authorList>
    </citation>
    <scope>NUCLEOTIDE SEQUENCE [LARGE SCALE GENOMIC DNA]</scope>
    <source>
        <strain evidence="4 5">DSM 23562</strain>
    </source>
</reference>
<dbReference type="EC" id="1.1.1.140" evidence="4"/>
<dbReference type="PRINTS" id="PR00081">
    <property type="entry name" value="GDHRDH"/>
</dbReference>